<evidence type="ECO:0000256" key="1">
    <source>
        <dbReference type="SAM" id="MobiDB-lite"/>
    </source>
</evidence>
<accession>A0A4C1ZPP2</accession>
<dbReference type="AlphaFoldDB" id="A0A4C1ZPP2"/>
<sequence>MAATAPGTAKAEGTASASKTLPLGSDNSDSTVKGSDDEDFQIVKRKNKRVARRLRKTSSSSQSNDSAMDIEQIRRTLTSEVESSQKQKAWFVSVSSSEIAEFEATRGRRTRRAREPPPSAPLPRLRRLARPPPPPPPACRAPPRYRRLVRVRLVPRYSFRAHFRAVLCFPARSAALLVHIGAVVYRCSRFVHIVRSSRMDRARSSCSNGNEYLLPPWGMRGPQGSRDPCVS</sequence>
<organism evidence="2 3">
    <name type="scientific">Eumeta variegata</name>
    <name type="common">Bagworm moth</name>
    <name type="synonym">Eumeta japonica</name>
    <dbReference type="NCBI Taxonomy" id="151549"/>
    <lineage>
        <taxon>Eukaryota</taxon>
        <taxon>Metazoa</taxon>
        <taxon>Ecdysozoa</taxon>
        <taxon>Arthropoda</taxon>
        <taxon>Hexapoda</taxon>
        <taxon>Insecta</taxon>
        <taxon>Pterygota</taxon>
        <taxon>Neoptera</taxon>
        <taxon>Endopterygota</taxon>
        <taxon>Lepidoptera</taxon>
        <taxon>Glossata</taxon>
        <taxon>Ditrysia</taxon>
        <taxon>Tineoidea</taxon>
        <taxon>Psychidae</taxon>
        <taxon>Oiketicinae</taxon>
        <taxon>Eumeta</taxon>
    </lineage>
</organism>
<gene>
    <name evidence="2" type="ORF">EVAR_61708_1</name>
</gene>
<reference evidence="2 3" key="1">
    <citation type="journal article" date="2019" name="Commun. Biol.">
        <title>The bagworm genome reveals a unique fibroin gene that provides high tensile strength.</title>
        <authorList>
            <person name="Kono N."/>
            <person name="Nakamura H."/>
            <person name="Ohtoshi R."/>
            <person name="Tomita M."/>
            <person name="Numata K."/>
            <person name="Arakawa K."/>
        </authorList>
    </citation>
    <scope>NUCLEOTIDE SEQUENCE [LARGE SCALE GENOMIC DNA]</scope>
</reference>
<evidence type="ECO:0000313" key="3">
    <source>
        <dbReference type="Proteomes" id="UP000299102"/>
    </source>
</evidence>
<dbReference type="Proteomes" id="UP000299102">
    <property type="component" value="Unassembled WGS sequence"/>
</dbReference>
<feature type="region of interest" description="Disordered" evidence="1">
    <location>
        <begin position="102"/>
        <end position="141"/>
    </location>
</feature>
<protein>
    <submittedName>
        <fullName evidence="2">Uncharacterized protein</fullName>
    </submittedName>
</protein>
<feature type="compositionally biased region" description="Pro residues" evidence="1">
    <location>
        <begin position="130"/>
        <end position="140"/>
    </location>
</feature>
<evidence type="ECO:0000313" key="2">
    <source>
        <dbReference type="EMBL" id="GBP89044.1"/>
    </source>
</evidence>
<comment type="caution">
    <text evidence="2">The sequence shown here is derived from an EMBL/GenBank/DDBJ whole genome shotgun (WGS) entry which is preliminary data.</text>
</comment>
<feature type="compositionally biased region" description="Polar residues" evidence="1">
    <location>
        <begin position="15"/>
        <end position="33"/>
    </location>
</feature>
<keyword evidence="3" id="KW-1185">Reference proteome</keyword>
<dbReference type="EMBL" id="BGZK01001972">
    <property type="protein sequence ID" value="GBP89044.1"/>
    <property type="molecule type" value="Genomic_DNA"/>
</dbReference>
<feature type="compositionally biased region" description="Basic residues" evidence="1">
    <location>
        <begin position="43"/>
        <end position="56"/>
    </location>
</feature>
<proteinExistence type="predicted"/>
<feature type="region of interest" description="Disordered" evidence="1">
    <location>
        <begin position="1"/>
        <end position="70"/>
    </location>
</feature>
<name>A0A4C1ZPP2_EUMVA</name>